<gene>
    <name evidence="2" type="ORF">IFM46972_00371</name>
</gene>
<proteinExistence type="predicted"/>
<evidence type="ECO:0000313" key="2">
    <source>
        <dbReference type="EMBL" id="GFF22601.1"/>
    </source>
</evidence>
<organism evidence="2 3">
    <name type="scientific">Aspergillus udagawae</name>
    <dbReference type="NCBI Taxonomy" id="91492"/>
    <lineage>
        <taxon>Eukaryota</taxon>
        <taxon>Fungi</taxon>
        <taxon>Dikarya</taxon>
        <taxon>Ascomycota</taxon>
        <taxon>Pezizomycotina</taxon>
        <taxon>Eurotiomycetes</taxon>
        <taxon>Eurotiomycetidae</taxon>
        <taxon>Eurotiales</taxon>
        <taxon>Aspergillaceae</taxon>
        <taxon>Aspergillus</taxon>
        <taxon>Aspergillus subgen. Fumigati</taxon>
    </lineage>
</organism>
<feature type="compositionally biased region" description="Basic and acidic residues" evidence="1">
    <location>
        <begin position="45"/>
        <end position="64"/>
    </location>
</feature>
<dbReference type="AlphaFoldDB" id="A0A8H3MYK5"/>
<dbReference type="Proteomes" id="UP000465221">
    <property type="component" value="Unassembled WGS sequence"/>
</dbReference>
<evidence type="ECO:0000313" key="3">
    <source>
        <dbReference type="Proteomes" id="UP000465221"/>
    </source>
</evidence>
<feature type="region of interest" description="Disordered" evidence="1">
    <location>
        <begin position="36"/>
        <end position="92"/>
    </location>
</feature>
<reference evidence="2 3" key="1">
    <citation type="submission" date="2020-01" db="EMBL/GenBank/DDBJ databases">
        <title>Draft genome sequence of Aspergillus udagawae IFM 46972.</title>
        <authorList>
            <person name="Takahashi H."/>
            <person name="Yaguchi T."/>
        </authorList>
    </citation>
    <scope>NUCLEOTIDE SEQUENCE [LARGE SCALE GENOMIC DNA]</scope>
    <source>
        <strain evidence="2 3">IFM 46972</strain>
    </source>
</reference>
<name>A0A8H3MYK5_9EURO</name>
<accession>A0A8H3MYK5</accession>
<protein>
    <submittedName>
        <fullName evidence="2">Uncharacterized protein</fullName>
    </submittedName>
</protein>
<sequence>MVTTPSFFPSSNPPLSYTVPNDTLIGSTALTYLRNHVPLNTRPSQPREKFRSRPVDSWDSERRFPRFGRSGILAGQQLRKKNRESKTGLQGV</sequence>
<dbReference type="EMBL" id="BLKC01000002">
    <property type="protein sequence ID" value="GFF22601.1"/>
    <property type="molecule type" value="Genomic_DNA"/>
</dbReference>
<comment type="caution">
    <text evidence="2">The sequence shown here is derived from an EMBL/GenBank/DDBJ whole genome shotgun (WGS) entry which is preliminary data.</text>
</comment>
<evidence type="ECO:0000256" key="1">
    <source>
        <dbReference type="SAM" id="MobiDB-lite"/>
    </source>
</evidence>